<reference evidence="4 5" key="1">
    <citation type="submission" date="2013-05" db="EMBL/GenBank/DDBJ databases">
        <title>Draft genome sequence of Rubidibacter lacunae KORDI 51-2.</title>
        <authorList>
            <person name="Choi D.H."/>
            <person name="Noh J.H."/>
            <person name="Kwon K.-K."/>
            <person name="Lee J.-H."/>
            <person name="Ryu J.-Y."/>
        </authorList>
    </citation>
    <scope>NUCLEOTIDE SEQUENCE [LARGE SCALE GENOMIC DNA]</scope>
    <source>
        <strain evidence="4 5">KORDI 51-2</strain>
    </source>
</reference>
<evidence type="ECO:0000256" key="2">
    <source>
        <dbReference type="ARBA" id="ARBA00022695"/>
    </source>
</evidence>
<keyword evidence="1 4" id="KW-0808">Transferase</keyword>
<dbReference type="PANTHER" id="PTHR43793:SF2">
    <property type="entry name" value="BIFUNCTIONAL PROTEIN HLDE"/>
    <property type="match status" value="1"/>
</dbReference>
<evidence type="ECO:0000259" key="3">
    <source>
        <dbReference type="Pfam" id="PF01467"/>
    </source>
</evidence>
<sequence>MAANGIYSLLELQNLIRAHPEQWRPLVFTNGCFDLLHVGHVRYLQAAKAFGKTLVVGVNSDRSVARLKPPQPGRPARPIVPEAQRAEMIAALGCVDAATIFSEPTASNAISALAPDIYVKGGDYTVDRLPEAATVRAGGGRIELVAIEVPTSTSAIVERIARALAAACDPP</sequence>
<dbReference type="EMBL" id="ASSJ01000007">
    <property type="protein sequence ID" value="ERN42789.1"/>
    <property type="molecule type" value="Genomic_DNA"/>
</dbReference>
<dbReference type="InParanoid" id="U5DQ98"/>
<evidence type="ECO:0000256" key="1">
    <source>
        <dbReference type="ARBA" id="ARBA00022679"/>
    </source>
</evidence>
<dbReference type="AlphaFoldDB" id="U5DQ98"/>
<name>U5DQ98_9CHRO</name>
<keyword evidence="5" id="KW-1185">Reference proteome</keyword>
<dbReference type="PANTHER" id="PTHR43793">
    <property type="entry name" value="FAD SYNTHASE"/>
    <property type="match status" value="1"/>
</dbReference>
<dbReference type="NCBIfam" id="TIGR00125">
    <property type="entry name" value="cyt_tran_rel"/>
    <property type="match status" value="1"/>
</dbReference>
<feature type="domain" description="Cytidyltransferase-like" evidence="3">
    <location>
        <begin position="28"/>
        <end position="136"/>
    </location>
</feature>
<accession>U5DQ98</accession>
<dbReference type="STRING" id="582515.KR51_00005040"/>
<dbReference type="InterPro" id="IPR004821">
    <property type="entry name" value="Cyt_trans-like"/>
</dbReference>
<dbReference type="InterPro" id="IPR050385">
    <property type="entry name" value="Archaeal_FAD_synthase"/>
</dbReference>
<gene>
    <name evidence="4" type="ORF">KR51_00005040</name>
</gene>
<dbReference type="OrthoDB" id="9802794at2"/>
<evidence type="ECO:0000313" key="5">
    <source>
        <dbReference type="Proteomes" id="UP000016960"/>
    </source>
</evidence>
<dbReference type="GO" id="GO:0016779">
    <property type="term" value="F:nucleotidyltransferase activity"/>
    <property type="evidence" value="ECO:0007669"/>
    <property type="project" value="UniProtKB-KW"/>
</dbReference>
<keyword evidence="2" id="KW-0548">Nucleotidyltransferase</keyword>
<evidence type="ECO:0000313" key="4">
    <source>
        <dbReference type="EMBL" id="ERN42789.1"/>
    </source>
</evidence>
<dbReference type="InterPro" id="IPR014729">
    <property type="entry name" value="Rossmann-like_a/b/a_fold"/>
</dbReference>
<dbReference type="Proteomes" id="UP000016960">
    <property type="component" value="Unassembled WGS sequence"/>
</dbReference>
<dbReference type="PATRIC" id="fig|582515.4.peg.573"/>
<comment type="caution">
    <text evidence="4">The sequence shown here is derived from an EMBL/GenBank/DDBJ whole genome shotgun (WGS) entry which is preliminary data.</text>
</comment>
<organism evidence="4 5">
    <name type="scientific">Rubidibacter lacunae KORDI 51-2</name>
    <dbReference type="NCBI Taxonomy" id="582515"/>
    <lineage>
        <taxon>Bacteria</taxon>
        <taxon>Bacillati</taxon>
        <taxon>Cyanobacteriota</taxon>
        <taxon>Cyanophyceae</taxon>
        <taxon>Oscillatoriophycideae</taxon>
        <taxon>Chroococcales</taxon>
        <taxon>Aphanothecaceae</taxon>
        <taxon>Rubidibacter</taxon>
    </lineage>
</organism>
<proteinExistence type="predicted"/>
<dbReference type="eggNOG" id="COG0615">
    <property type="taxonomic scope" value="Bacteria"/>
</dbReference>
<dbReference type="RefSeq" id="WP_022604397.1">
    <property type="nucleotide sequence ID" value="NZ_ASSJ01000007.1"/>
</dbReference>
<dbReference type="SUPFAM" id="SSF52374">
    <property type="entry name" value="Nucleotidylyl transferase"/>
    <property type="match status" value="1"/>
</dbReference>
<dbReference type="Pfam" id="PF01467">
    <property type="entry name" value="CTP_transf_like"/>
    <property type="match status" value="1"/>
</dbReference>
<dbReference type="Gene3D" id="3.40.50.620">
    <property type="entry name" value="HUPs"/>
    <property type="match status" value="1"/>
</dbReference>
<protein>
    <submittedName>
        <fullName evidence="4">Cytidyltransferase-related domain protein</fullName>
    </submittedName>
</protein>